<name>A0ABV7FRT3_9ALTE</name>
<proteinExistence type="predicted"/>
<dbReference type="EMBL" id="JBHRSW010000043">
    <property type="protein sequence ID" value="MFC3123033.1"/>
    <property type="molecule type" value="Genomic_DNA"/>
</dbReference>
<protein>
    <submittedName>
        <fullName evidence="2">Type II secretory pathway component</fullName>
    </submittedName>
</protein>
<feature type="transmembrane region" description="Helical" evidence="1">
    <location>
        <begin position="26"/>
        <end position="51"/>
    </location>
</feature>
<organism evidence="2 3">
    <name type="scientific">Agaribacter flavus</name>
    <dbReference type="NCBI Taxonomy" id="1902781"/>
    <lineage>
        <taxon>Bacteria</taxon>
        <taxon>Pseudomonadati</taxon>
        <taxon>Pseudomonadota</taxon>
        <taxon>Gammaproteobacteria</taxon>
        <taxon>Alteromonadales</taxon>
        <taxon>Alteromonadaceae</taxon>
        <taxon>Agaribacter</taxon>
    </lineage>
</organism>
<sequence>MSQMCPDFQHKVLQTRLFLSSPNKQAGSMTVIALFIMLVLTLLVFTMISVLTSSSATAVQEVYGLRARQAAKVGLQALTSQSFPIGSSTQSCNTSISSPVSFAQINGFRGCSYQARCTSETIVFGGLSYDYFKYSSVGRCDLADSVISRTLSVDAIQERN</sequence>
<dbReference type="RefSeq" id="WP_376921153.1">
    <property type="nucleotide sequence ID" value="NZ_JBHRSW010000043.1"/>
</dbReference>
<dbReference type="Proteomes" id="UP001595478">
    <property type="component" value="Unassembled WGS sequence"/>
</dbReference>
<evidence type="ECO:0000313" key="3">
    <source>
        <dbReference type="Proteomes" id="UP001595478"/>
    </source>
</evidence>
<keyword evidence="1" id="KW-1133">Transmembrane helix</keyword>
<accession>A0ABV7FRT3</accession>
<gene>
    <name evidence="2" type="ORF">ACFOHL_15520</name>
</gene>
<keyword evidence="3" id="KW-1185">Reference proteome</keyword>
<comment type="caution">
    <text evidence="2">The sequence shown here is derived from an EMBL/GenBank/DDBJ whole genome shotgun (WGS) entry which is preliminary data.</text>
</comment>
<evidence type="ECO:0000256" key="1">
    <source>
        <dbReference type="SAM" id="Phobius"/>
    </source>
</evidence>
<evidence type="ECO:0000313" key="2">
    <source>
        <dbReference type="EMBL" id="MFC3123033.1"/>
    </source>
</evidence>
<reference evidence="3" key="1">
    <citation type="journal article" date="2019" name="Int. J. Syst. Evol. Microbiol.">
        <title>The Global Catalogue of Microorganisms (GCM) 10K type strain sequencing project: providing services to taxonomists for standard genome sequencing and annotation.</title>
        <authorList>
            <consortium name="The Broad Institute Genomics Platform"/>
            <consortium name="The Broad Institute Genome Sequencing Center for Infectious Disease"/>
            <person name="Wu L."/>
            <person name="Ma J."/>
        </authorList>
    </citation>
    <scope>NUCLEOTIDE SEQUENCE [LARGE SCALE GENOMIC DNA]</scope>
    <source>
        <strain evidence="3">KCTC 52473</strain>
    </source>
</reference>
<keyword evidence="1" id="KW-0812">Transmembrane</keyword>
<keyword evidence="1" id="KW-0472">Membrane</keyword>